<evidence type="ECO:0000256" key="1">
    <source>
        <dbReference type="ARBA" id="ARBA00022490"/>
    </source>
</evidence>
<feature type="domain" description="Phosphoribosylformylglycinamidine synthase linker" evidence="11">
    <location>
        <begin position="7"/>
        <end position="50"/>
    </location>
</feature>
<dbReference type="NCBIfam" id="TIGR01736">
    <property type="entry name" value="FGAM_synth_II"/>
    <property type="match status" value="1"/>
</dbReference>
<dbReference type="EMBL" id="CABFUZ020000169">
    <property type="protein sequence ID" value="VVM07475.1"/>
    <property type="molecule type" value="Genomic_DNA"/>
</dbReference>
<dbReference type="InterPro" id="IPR036921">
    <property type="entry name" value="PurM-like_N_sf"/>
</dbReference>
<feature type="domain" description="PurM-like N-terminal" evidence="9">
    <location>
        <begin position="443"/>
        <end position="562"/>
    </location>
</feature>
<dbReference type="Pfam" id="PF02769">
    <property type="entry name" value="AIRS_C"/>
    <property type="match status" value="1"/>
</dbReference>
<evidence type="ECO:0000256" key="4">
    <source>
        <dbReference type="ARBA" id="ARBA00022741"/>
    </source>
</evidence>
<evidence type="ECO:0000259" key="11">
    <source>
        <dbReference type="Pfam" id="PF18072"/>
    </source>
</evidence>
<dbReference type="EC" id="6.3.5.3" evidence="8"/>
<feature type="domain" description="PurM-like N-terminal" evidence="9">
    <location>
        <begin position="73"/>
        <end position="192"/>
    </location>
</feature>
<dbReference type="AlphaFoldDB" id="A0A5E6MEE9"/>
<evidence type="ECO:0000259" key="10">
    <source>
        <dbReference type="Pfam" id="PF02769"/>
    </source>
</evidence>
<dbReference type="GO" id="GO:0005524">
    <property type="term" value="F:ATP binding"/>
    <property type="evidence" value="ECO:0007669"/>
    <property type="project" value="UniProtKB-KW"/>
</dbReference>
<proteinExistence type="inferred from homology"/>
<dbReference type="Gene3D" id="3.30.1330.10">
    <property type="entry name" value="PurM-like, N-terminal domain"/>
    <property type="match status" value="2"/>
</dbReference>
<dbReference type="PANTHER" id="PTHR43555">
    <property type="entry name" value="PHOSPHORIBOSYLFORMYLGLYCINAMIDINE SYNTHASE SUBUNIT PURL"/>
    <property type="match status" value="1"/>
</dbReference>
<reference evidence="12" key="1">
    <citation type="submission" date="2019-09" db="EMBL/GenBank/DDBJ databases">
        <authorList>
            <person name="Cremers G."/>
        </authorList>
    </citation>
    <scope>NUCLEOTIDE SEQUENCE [LARGE SCALE GENOMIC DNA]</scope>
    <source>
        <strain evidence="12">3B</strain>
    </source>
</reference>
<dbReference type="CDD" id="cd02203">
    <property type="entry name" value="PurL_repeat1"/>
    <property type="match status" value="1"/>
</dbReference>
<dbReference type="InterPro" id="IPR010074">
    <property type="entry name" value="PRibForGlyAmidine_synth_PurL"/>
</dbReference>
<keyword evidence="13" id="KW-1185">Reference proteome</keyword>
<dbReference type="GO" id="GO:0004642">
    <property type="term" value="F:phosphoribosylformylglycinamidine synthase activity"/>
    <property type="evidence" value="ECO:0007669"/>
    <property type="project" value="UniProtKB-UniRule"/>
</dbReference>
<gene>
    <name evidence="12" type="primary">purL/PFAS</name>
    <name evidence="12" type="ORF">MAMC_01638</name>
</gene>
<name>A0A5E6MEE9_9BACT</name>
<evidence type="ECO:0000313" key="13">
    <source>
        <dbReference type="Proteomes" id="UP000381693"/>
    </source>
</evidence>
<evidence type="ECO:0000313" key="12">
    <source>
        <dbReference type="EMBL" id="VVM07475.1"/>
    </source>
</evidence>
<evidence type="ECO:0000256" key="5">
    <source>
        <dbReference type="ARBA" id="ARBA00022755"/>
    </source>
</evidence>
<dbReference type="FunFam" id="3.30.1330.10:FF:000004">
    <property type="entry name" value="Phosphoribosylformylglycinamidine synthase subunit PurL"/>
    <property type="match status" value="1"/>
</dbReference>
<evidence type="ECO:0000256" key="8">
    <source>
        <dbReference type="NCBIfam" id="TIGR01736"/>
    </source>
</evidence>
<dbReference type="InterPro" id="IPR016188">
    <property type="entry name" value="PurM-like_N"/>
</dbReference>
<feature type="domain" description="PurM-like C-terminal" evidence="10">
    <location>
        <begin position="205"/>
        <end position="354"/>
    </location>
</feature>
<comment type="caution">
    <text evidence="12">The sequence shown here is derived from an EMBL/GenBank/DDBJ whole genome shotgun (WGS) entry which is preliminary data.</text>
</comment>
<evidence type="ECO:0000256" key="3">
    <source>
        <dbReference type="ARBA" id="ARBA00022723"/>
    </source>
</evidence>
<dbReference type="SUPFAM" id="SSF56042">
    <property type="entry name" value="PurM C-terminal domain-like"/>
    <property type="match status" value="1"/>
</dbReference>
<sequence>MNEAERQRLAEESGLLPEEIRRIEEGLGRSPNAAELALFSVLWSEHCSYKNSKRELRKLPTQGPGVLVKAGEENAGALDIGDGWAVIFKIESHNHPSAVEPFQGAATGVGGILRDIYTMGARPICFLDSLRLGEIRGEDPTAQRNRRLLRGIVGGIAHYGNCVGIPTVGGELVFDPSYNGNPLVNVFCAGVVRHDRIQKGAAVGVGNPVFVAGSLTGRDGLKGAAFASRLLGADSREDRPAVQVGDPFMGKILMEACLELFAHRELVVGVQDMGAAGIGCSTSETAARAGTGMAIDLDRVHLREPGMDAAEILLSESQERMLLILQKGREREAEEVFAKWGVPFRQIGTVSGDGLLRYRKNGKVAAELPARLLTEDAPVYEREAKISRASADGAPAARALSLPECLEPWVRLASHPSLASKEWVWRQYDWMVGIGTVMGPGAADAAVLRVFLDGKIKYLAATVDGNARYAALDPYEGGRAAVAEAVRNLSASGARPLGITDNLNFGDPYRPEAFGELRAAVEGIAEACRAFELPVTGGNVSLYNESPSGSILPTPVVAAVGQIDRKEGITPMGFRREGDLLLLLGGWGQGLSGSIYAWDLLGWRRGPAPA</sequence>
<dbReference type="InterPro" id="IPR041609">
    <property type="entry name" value="PurL_linker"/>
</dbReference>
<dbReference type="CDD" id="cd02204">
    <property type="entry name" value="PurL_repeat2"/>
    <property type="match status" value="1"/>
</dbReference>
<keyword evidence="7" id="KW-0460">Magnesium</keyword>
<evidence type="ECO:0000256" key="7">
    <source>
        <dbReference type="ARBA" id="ARBA00022842"/>
    </source>
</evidence>
<keyword evidence="1" id="KW-0963">Cytoplasm</keyword>
<dbReference type="InterPro" id="IPR010918">
    <property type="entry name" value="PurM-like_C_dom"/>
</dbReference>
<dbReference type="NCBIfam" id="NF002290">
    <property type="entry name" value="PRK01213.1"/>
    <property type="match status" value="1"/>
</dbReference>
<organism evidence="12 13">
    <name type="scientific">Methylacidimicrobium cyclopophantes</name>
    <dbReference type="NCBI Taxonomy" id="1041766"/>
    <lineage>
        <taxon>Bacteria</taxon>
        <taxon>Pseudomonadati</taxon>
        <taxon>Verrucomicrobiota</taxon>
        <taxon>Methylacidimicrobium</taxon>
    </lineage>
</organism>
<protein>
    <recommendedName>
        <fullName evidence="8">Phosphoribosylformylglycinamidine synthase subunit PurL</fullName>
        <ecNumber evidence="8">6.3.5.3</ecNumber>
    </recommendedName>
</protein>
<dbReference type="HAMAP" id="MF_00420">
    <property type="entry name" value="PurL_2"/>
    <property type="match status" value="1"/>
</dbReference>
<keyword evidence="5" id="KW-0658">Purine biosynthesis</keyword>
<dbReference type="Pfam" id="PF18072">
    <property type="entry name" value="FGAR-AT_linker"/>
    <property type="match status" value="1"/>
</dbReference>
<dbReference type="GO" id="GO:0046872">
    <property type="term" value="F:metal ion binding"/>
    <property type="evidence" value="ECO:0007669"/>
    <property type="project" value="UniProtKB-KW"/>
</dbReference>
<keyword evidence="2 12" id="KW-0436">Ligase</keyword>
<dbReference type="Proteomes" id="UP000381693">
    <property type="component" value="Unassembled WGS sequence"/>
</dbReference>
<evidence type="ECO:0000256" key="6">
    <source>
        <dbReference type="ARBA" id="ARBA00022840"/>
    </source>
</evidence>
<keyword evidence="6" id="KW-0067">ATP-binding</keyword>
<dbReference type="Pfam" id="PF00586">
    <property type="entry name" value="AIRS"/>
    <property type="match status" value="2"/>
</dbReference>
<evidence type="ECO:0000259" key="9">
    <source>
        <dbReference type="Pfam" id="PF00586"/>
    </source>
</evidence>
<keyword evidence="4" id="KW-0547">Nucleotide-binding</keyword>
<dbReference type="InterPro" id="IPR036676">
    <property type="entry name" value="PurM-like_C_sf"/>
</dbReference>
<dbReference type="SUPFAM" id="SSF55326">
    <property type="entry name" value="PurM N-terminal domain-like"/>
    <property type="match status" value="2"/>
</dbReference>
<accession>A0A5E6MEE9</accession>
<dbReference type="GO" id="GO:0006189">
    <property type="term" value="P:'de novo' IMP biosynthetic process"/>
    <property type="evidence" value="ECO:0007669"/>
    <property type="project" value="InterPro"/>
</dbReference>
<dbReference type="PANTHER" id="PTHR43555:SF1">
    <property type="entry name" value="PHOSPHORIBOSYLFORMYLGLYCINAMIDINE SYNTHASE SUBUNIT PURL"/>
    <property type="match status" value="1"/>
</dbReference>
<keyword evidence="3" id="KW-0479">Metal-binding</keyword>
<evidence type="ECO:0000256" key="2">
    <source>
        <dbReference type="ARBA" id="ARBA00022598"/>
    </source>
</evidence>
<feature type="non-terminal residue" evidence="12">
    <location>
        <position position="610"/>
    </location>
</feature>
<dbReference type="Gene3D" id="3.90.650.10">
    <property type="entry name" value="PurM-like C-terminal domain"/>
    <property type="match status" value="1"/>
</dbReference>